<dbReference type="InterPro" id="IPR043128">
    <property type="entry name" value="Rev_trsase/Diguanyl_cyclase"/>
</dbReference>
<feature type="compositionally biased region" description="Pro residues" evidence="1">
    <location>
        <begin position="511"/>
        <end position="545"/>
    </location>
</feature>
<reference evidence="5" key="1">
    <citation type="submission" date="2021-01" db="EMBL/GenBank/DDBJ databases">
        <title>Whole genome shotgun sequence of Actinoplanes capillaceus NBRC 16408.</title>
        <authorList>
            <person name="Komaki H."/>
            <person name="Tamura T."/>
        </authorList>
    </citation>
    <scope>NUCLEOTIDE SEQUENCE [LARGE SCALE GENOMIC DNA]</scope>
    <source>
        <strain evidence="5">NBRC 16408</strain>
    </source>
</reference>
<dbReference type="InterPro" id="IPR052155">
    <property type="entry name" value="Biofilm_reg_signaling"/>
</dbReference>
<comment type="caution">
    <text evidence="5">The sequence shown here is derived from an EMBL/GenBank/DDBJ whole genome shotgun (WGS) entry which is preliminary data.</text>
</comment>
<dbReference type="PANTHER" id="PTHR44757:SF2">
    <property type="entry name" value="BIOFILM ARCHITECTURE MAINTENANCE PROTEIN MBAA"/>
    <property type="match status" value="1"/>
</dbReference>
<feature type="compositionally biased region" description="Low complexity" evidence="1">
    <location>
        <begin position="546"/>
        <end position="561"/>
    </location>
</feature>
<dbReference type="RefSeq" id="WP_204295587.1">
    <property type="nucleotide sequence ID" value="NZ_BAAAGQ010000003.1"/>
</dbReference>
<sequence length="945" mass="97760">MAVITTALILALVAFGELVLGTPRHFTATAQLTAGVVAATVCIAVGRGRTGFPRQWRLFAAAGLAVWTLTRVWWALGDPPPAVYGLGYLVLPACMLLGLLGAVRTRPRPVPMSPLRDQIALVIDSALITGSVLALVWSVIPGDPLGDLTGTALLGYVIADLILLTMVALLLTTRPDSPAGRRPLRLVGVALVAFGVADTIRLLDGGSAWLLGLENAGHLMGPAFIALAALSPSRPALTRPAAELLQRDWFRLLLPYGPVLVTGAVLVAGTVAGNALTPFEAYLGWLGLALVVTRQMLTIVDNTVLFDRVAETQRRLHHQAYHDPLTGLANRALFRERLVLAIDAHHQHGVPVAVLFADLDDFKLINDTFGHAMGDRVLHAIGERMRACVRPQDLVARLGGDEFAVVLDQAPPPAPAPRRRLRSRWGAAARGRRYILSAAGVRVTSGPGAPGQPLGRSVDGPSLATEPVLPHVPSSRRPASHQPNGGPPAGTVPVVSAFGPPSAGASTAAPCPVPPSPNAPSPHAPSPHAPSPHAPSPHAPSPHAPSSPHAPFTAAPGSVPPSSSVPFAAAPGSVPFAEAVPASGAAPLSSGAGAVSSTDEAGPVAESWAAEAEAIGQRLLAALREPYIIDGRSVGVGVSIGLVAAEPGDRLSADLLLRRADAAMYAVKRRGKGALIRYTGRRDSGPNADLPQLLAGALADGGSPAEAGFEVHYQPIVRLGDSATVAVEALARWTDPVAGPVHPDVFVTMAERTGLVAAIDDFVLDRACADAAVLAERFGRPIDLHVNVSAGRLGQQGLEDAVAAALTRHGVPAARLVIEITETLRIPDLPRAAAVVGRLRALGVRVALDDFGSGFNALAQLHAIPVDIVKLDSTLTDVSSASDRSGALCRSVLSICAELGITVVAEGLETPERSATLEELGCPLGQGYLFGAPAPLTQLGPSPTD</sequence>
<dbReference type="InterPro" id="IPR000160">
    <property type="entry name" value="GGDEF_dom"/>
</dbReference>
<dbReference type="SMART" id="SM00052">
    <property type="entry name" value="EAL"/>
    <property type="match status" value="1"/>
</dbReference>
<accession>A0ABQ3WGB4</accession>
<feature type="region of interest" description="Disordered" evidence="1">
    <location>
        <begin position="442"/>
        <end position="561"/>
    </location>
</feature>
<dbReference type="InterPro" id="IPR029787">
    <property type="entry name" value="Nucleotide_cyclase"/>
</dbReference>
<dbReference type="SUPFAM" id="SSF55073">
    <property type="entry name" value="Nucleotide cyclase"/>
    <property type="match status" value="2"/>
</dbReference>
<dbReference type="PROSITE" id="PS50883">
    <property type="entry name" value="EAL"/>
    <property type="match status" value="1"/>
</dbReference>
<dbReference type="Pfam" id="PF00990">
    <property type="entry name" value="GGDEF"/>
    <property type="match status" value="2"/>
</dbReference>
<dbReference type="InterPro" id="IPR035919">
    <property type="entry name" value="EAL_sf"/>
</dbReference>
<dbReference type="Gene3D" id="3.30.70.270">
    <property type="match status" value="2"/>
</dbReference>
<dbReference type="PANTHER" id="PTHR44757">
    <property type="entry name" value="DIGUANYLATE CYCLASE DGCP"/>
    <property type="match status" value="1"/>
</dbReference>
<dbReference type="Pfam" id="PF00563">
    <property type="entry name" value="EAL"/>
    <property type="match status" value="1"/>
</dbReference>
<evidence type="ECO:0000256" key="2">
    <source>
        <dbReference type="SAM" id="Phobius"/>
    </source>
</evidence>
<feature type="transmembrane region" description="Helical" evidence="2">
    <location>
        <begin position="26"/>
        <end position="46"/>
    </location>
</feature>
<dbReference type="Gene3D" id="3.20.20.450">
    <property type="entry name" value="EAL domain"/>
    <property type="match status" value="1"/>
</dbReference>
<dbReference type="NCBIfam" id="TIGR00254">
    <property type="entry name" value="GGDEF"/>
    <property type="match status" value="1"/>
</dbReference>
<dbReference type="InterPro" id="IPR001633">
    <property type="entry name" value="EAL_dom"/>
</dbReference>
<dbReference type="SUPFAM" id="SSF141868">
    <property type="entry name" value="EAL domain-like"/>
    <property type="match status" value="1"/>
</dbReference>
<feature type="domain" description="GGDEF" evidence="4">
    <location>
        <begin position="350"/>
        <end position="494"/>
    </location>
</feature>
<dbReference type="PROSITE" id="PS50887">
    <property type="entry name" value="GGDEF"/>
    <property type="match status" value="1"/>
</dbReference>
<feature type="transmembrane region" description="Helical" evidence="2">
    <location>
        <begin position="119"/>
        <end position="140"/>
    </location>
</feature>
<keyword evidence="2" id="KW-0472">Membrane</keyword>
<feature type="transmembrane region" description="Helical" evidence="2">
    <location>
        <begin position="58"/>
        <end position="76"/>
    </location>
</feature>
<evidence type="ECO:0008006" key="6">
    <source>
        <dbReference type="Google" id="ProtNLM"/>
    </source>
</evidence>
<proteinExistence type="predicted"/>
<dbReference type="EMBL" id="BOMF01000044">
    <property type="protein sequence ID" value="GID45043.1"/>
    <property type="molecule type" value="Genomic_DNA"/>
</dbReference>
<evidence type="ECO:0000256" key="1">
    <source>
        <dbReference type="SAM" id="MobiDB-lite"/>
    </source>
</evidence>
<keyword evidence="2" id="KW-1133">Transmembrane helix</keyword>
<feature type="domain" description="EAL" evidence="3">
    <location>
        <begin position="687"/>
        <end position="945"/>
    </location>
</feature>
<dbReference type="SMART" id="SM00267">
    <property type="entry name" value="GGDEF"/>
    <property type="match status" value="1"/>
</dbReference>
<feature type="transmembrane region" description="Helical" evidence="2">
    <location>
        <begin position="209"/>
        <end position="231"/>
    </location>
</feature>
<evidence type="ECO:0000313" key="5">
    <source>
        <dbReference type="EMBL" id="GID45043.1"/>
    </source>
</evidence>
<name>A0ABQ3WGB4_9ACTN</name>
<keyword evidence="2" id="KW-0812">Transmembrane</keyword>
<organism evidence="5">
    <name type="scientific">Actinoplanes campanulatus</name>
    <dbReference type="NCBI Taxonomy" id="113559"/>
    <lineage>
        <taxon>Bacteria</taxon>
        <taxon>Bacillati</taxon>
        <taxon>Actinomycetota</taxon>
        <taxon>Actinomycetes</taxon>
        <taxon>Micromonosporales</taxon>
        <taxon>Micromonosporaceae</taxon>
        <taxon>Actinoplanes</taxon>
    </lineage>
</organism>
<feature type="transmembrane region" description="Helical" evidence="2">
    <location>
        <begin position="184"/>
        <end position="203"/>
    </location>
</feature>
<evidence type="ECO:0000259" key="3">
    <source>
        <dbReference type="PROSITE" id="PS50883"/>
    </source>
</evidence>
<feature type="transmembrane region" description="Helical" evidence="2">
    <location>
        <begin position="152"/>
        <end position="172"/>
    </location>
</feature>
<gene>
    <name evidence="5" type="ORF">Aca07nite_23180</name>
</gene>
<protein>
    <recommendedName>
        <fullName evidence="6">Diguanylate cyclase (GGDEF) domain-containing protein</fullName>
    </recommendedName>
</protein>
<feature type="transmembrane region" description="Helical" evidence="2">
    <location>
        <begin position="252"/>
        <end position="276"/>
    </location>
</feature>
<feature type="compositionally biased region" description="Low complexity" evidence="1">
    <location>
        <begin position="496"/>
        <end position="510"/>
    </location>
</feature>
<evidence type="ECO:0000259" key="4">
    <source>
        <dbReference type="PROSITE" id="PS50887"/>
    </source>
</evidence>
<dbReference type="CDD" id="cd01949">
    <property type="entry name" value="GGDEF"/>
    <property type="match status" value="1"/>
</dbReference>
<dbReference type="CDD" id="cd01948">
    <property type="entry name" value="EAL"/>
    <property type="match status" value="1"/>
</dbReference>
<feature type="transmembrane region" description="Helical" evidence="2">
    <location>
        <begin position="82"/>
        <end position="103"/>
    </location>
</feature>